<evidence type="ECO:0000256" key="13">
    <source>
        <dbReference type="ARBA" id="ARBA00047594"/>
    </source>
</evidence>
<keyword evidence="5 14" id="KW-1003">Cell membrane</keyword>
<reference evidence="15 16" key="1">
    <citation type="submission" date="2019-02" db="EMBL/GenBank/DDBJ databases">
        <title>Deep-cultivation of Planctomycetes and their phenomic and genomic characterization uncovers novel biology.</title>
        <authorList>
            <person name="Wiegand S."/>
            <person name="Jogler M."/>
            <person name="Boedeker C."/>
            <person name="Pinto D."/>
            <person name="Vollmers J."/>
            <person name="Rivas-Marin E."/>
            <person name="Kohn T."/>
            <person name="Peeters S.H."/>
            <person name="Heuer A."/>
            <person name="Rast P."/>
            <person name="Oberbeckmann S."/>
            <person name="Bunk B."/>
            <person name="Jeske O."/>
            <person name="Meyerdierks A."/>
            <person name="Storesund J.E."/>
            <person name="Kallscheuer N."/>
            <person name="Luecker S."/>
            <person name="Lage O.M."/>
            <person name="Pohl T."/>
            <person name="Merkel B.J."/>
            <person name="Hornburger P."/>
            <person name="Mueller R.-W."/>
            <person name="Bruemmer F."/>
            <person name="Labrenz M."/>
            <person name="Spormann A.M."/>
            <person name="Op den Camp H."/>
            <person name="Overmann J."/>
            <person name="Amann R."/>
            <person name="Jetten M.S.M."/>
            <person name="Mascher T."/>
            <person name="Medema M.H."/>
            <person name="Devos D.P."/>
            <person name="Kaster A.-K."/>
            <person name="Ovreas L."/>
            <person name="Rohde M."/>
            <person name="Galperin M.Y."/>
            <person name="Jogler C."/>
        </authorList>
    </citation>
    <scope>NUCLEOTIDE SEQUENCE [LARGE SCALE GENOMIC DNA]</scope>
    <source>
        <strain evidence="15 16">Mal4</strain>
    </source>
</reference>
<keyword evidence="10 14" id="KW-0046">Antibiotic resistance</keyword>
<name>A0A517Z3I1_9PLAN</name>
<feature type="transmembrane region" description="Helical" evidence="14">
    <location>
        <begin position="241"/>
        <end position="258"/>
    </location>
</feature>
<dbReference type="GO" id="GO:0071555">
    <property type="term" value="P:cell wall organization"/>
    <property type="evidence" value="ECO:0007669"/>
    <property type="project" value="UniProtKB-KW"/>
</dbReference>
<feature type="transmembrane region" description="Helical" evidence="14">
    <location>
        <begin position="207"/>
        <end position="229"/>
    </location>
</feature>
<feature type="transmembrane region" description="Helical" evidence="14">
    <location>
        <begin position="45"/>
        <end position="64"/>
    </location>
</feature>
<dbReference type="KEGG" id="mri:Mal4_13360"/>
<evidence type="ECO:0000256" key="3">
    <source>
        <dbReference type="ARBA" id="ARBA00012374"/>
    </source>
</evidence>
<evidence type="ECO:0000256" key="7">
    <source>
        <dbReference type="ARBA" id="ARBA00022801"/>
    </source>
</evidence>
<evidence type="ECO:0000313" key="16">
    <source>
        <dbReference type="Proteomes" id="UP000320496"/>
    </source>
</evidence>
<keyword evidence="14" id="KW-0133">Cell shape</keyword>
<dbReference type="PANTHER" id="PTHR30622:SF4">
    <property type="entry name" value="UNDECAPRENYL-DIPHOSPHATASE"/>
    <property type="match status" value="1"/>
</dbReference>
<feature type="transmembrane region" description="Helical" evidence="14">
    <location>
        <begin position="100"/>
        <end position="121"/>
    </location>
</feature>
<keyword evidence="14" id="KW-0573">Peptidoglycan synthesis</keyword>
<evidence type="ECO:0000256" key="8">
    <source>
        <dbReference type="ARBA" id="ARBA00022989"/>
    </source>
</evidence>
<evidence type="ECO:0000256" key="10">
    <source>
        <dbReference type="ARBA" id="ARBA00023251"/>
    </source>
</evidence>
<comment type="similarity">
    <text evidence="2 14">Belongs to the UppP family.</text>
</comment>
<feature type="transmembrane region" description="Helical" evidence="14">
    <location>
        <begin position="174"/>
        <end position="195"/>
    </location>
</feature>
<evidence type="ECO:0000256" key="1">
    <source>
        <dbReference type="ARBA" id="ARBA00004651"/>
    </source>
</evidence>
<sequence>MEYVQTIFLGVVQGIAEFLPISSSGHLVILQALLGDIFRGKTESVELNVALHIGTLGSILVVYRKDLLGVLRQPKLCAAIVVATLPVVGVGLFLKDLMDQTLATPLAAGIALCVTGTMMLLTRRVEHAERSLSEMRLRDALIIGLFQAVAPVPGISRSGSTIFGGLLAGMNRDAAARFSFLIAIPAISGAAVLYAKDLIEQGPGDTSPAALAVGTLVAFGVGVVALEWLLRLVTQRRLHWFAWYCYAVGLATISWQLLG</sequence>
<evidence type="ECO:0000256" key="2">
    <source>
        <dbReference type="ARBA" id="ARBA00010621"/>
    </source>
</evidence>
<evidence type="ECO:0000313" key="15">
    <source>
        <dbReference type="EMBL" id="QDU37033.1"/>
    </source>
</evidence>
<comment type="subcellular location">
    <subcellularLocation>
        <location evidence="1 14">Cell membrane</location>
        <topology evidence="1 14">Multi-pass membrane protein</topology>
    </subcellularLocation>
</comment>
<protein>
    <recommendedName>
        <fullName evidence="4 14">Undecaprenyl-diphosphatase</fullName>
        <ecNumber evidence="3 14">3.6.1.27</ecNumber>
    </recommendedName>
    <alternativeName>
        <fullName evidence="12 14">Bacitracin resistance protein</fullName>
    </alternativeName>
    <alternativeName>
        <fullName evidence="11 14">Undecaprenyl pyrophosphate phosphatase</fullName>
    </alternativeName>
</protein>
<dbReference type="GO" id="GO:0005886">
    <property type="term" value="C:plasma membrane"/>
    <property type="evidence" value="ECO:0007669"/>
    <property type="project" value="UniProtKB-SubCell"/>
</dbReference>
<proteinExistence type="inferred from homology"/>
<accession>A0A517Z3I1</accession>
<dbReference type="PANTHER" id="PTHR30622">
    <property type="entry name" value="UNDECAPRENYL-DIPHOSPHATASE"/>
    <property type="match status" value="1"/>
</dbReference>
<dbReference type="InterPro" id="IPR003824">
    <property type="entry name" value="UppP"/>
</dbReference>
<dbReference type="RefSeq" id="WP_145367697.1">
    <property type="nucleotide sequence ID" value="NZ_CP036275.1"/>
</dbReference>
<comment type="function">
    <text evidence="14">Catalyzes the dephosphorylation of undecaprenyl diphosphate (UPP). Confers resistance to bacitracin.</text>
</comment>
<evidence type="ECO:0000256" key="14">
    <source>
        <dbReference type="HAMAP-Rule" id="MF_01006"/>
    </source>
</evidence>
<evidence type="ECO:0000256" key="12">
    <source>
        <dbReference type="ARBA" id="ARBA00032932"/>
    </source>
</evidence>
<dbReference type="EMBL" id="CP036275">
    <property type="protein sequence ID" value="QDU37033.1"/>
    <property type="molecule type" value="Genomic_DNA"/>
</dbReference>
<keyword evidence="7 14" id="KW-0378">Hydrolase</keyword>
<keyword evidence="6 14" id="KW-0812">Transmembrane</keyword>
<dbReference type="Proteomes" id="UP000320496">
    <property type="component" value="Chromosome"/>
</dbReference>
<dbReference type="GO" id="GO:0008360">
    <property type="term" value="P:regulation of cell shape"/>
    <property type="evidence" value="ECO:0007669"/>
    <property type="project" value="UniProtKB-KW"/>
</dbReference>
<evidence type="ECO:0000256" key="6">
    <source>
        <dbReference type="ARBA" id="ARBA00022692"/>
    </source>
</evidence>
<evidence type="ECO:0000256" key="11">
    <source>
        <dbReference type="ARBA" id="ARBA00032707"/>
    </source>
</evidence>
<dbReference type="EC" id="3.6.1.27" evidence="3 14"/>
<dbReference type="GO" id="GO:0009252">
    <property type="term" value="P:peptidoglycan biosynthetic process"/>
    <property type="evidence" value="ECO:0007669"/>
    <property type="project" value="UniProtKB-KW"/>
</dbReference>
<keyword evidence="9 14" id="KW-0472">Membrane</keyword>
<comment type="catalytic activity">
    <reaction evidence="13 14">
        <text>di-trans,octa-cis-undecaprenyl diphosphate + H2O = di-trans,octa-cis-undecaprenyl phosphate + phosphate + H(+)</text>
        <dbReference type="Rhea" id="RHEA:28094"/>
        <dbReference type="ChEBI" id="CHEBI:15377"/>
        <dbReference type="ChEBI" id="CHEBI:15378"/>
        <dbReference type="ChEBI" id="CHEBI:43474"/>
        <dbReference type="ChEBI" id="CHEBI:58405"/>
        <dbReference type="ChEBI" id="CHEBI:60392"/>
        <dbReference type="EC" id="3.6.1.27"/>
    </reaction>
</comment>
<evidence type="ECO:0000256" key="4">
    <source>
        <dbReference type="ARBA" id="ARBA00021581"/>
    </source>
</evidence>
<dbReference type="OrthoDB" id="9808289at2"/>
<dbReference type="HAMAP" id="MF_01006">
    <property type="entry name" value="Undec_diphosphatase"/>
    <property type="match status" value="1"/>
</dbReference>
<dbReference type="GO" id="GO:0046677">
    <property type="term" value="P:response to antibiotic"/>
    <property type="evidence" value="ECO:0007669"/>
    <property type="project" value="UniProtKB-UniRule"/>
</dbReference>
<dbReference type="AlphaFoldDB" id="A0A517Z3I1"/>
<feature type="transmembrane region" description="Helical" evidence="14">
    <location>
        <begin position="7"/>
        <end position="33"/>
    </location>
</feature>
<keyword evidence="16" id="KW-1185">Reference proteome</keyword>
<evidence type="ECO:0000256" key="9">
    <source>
        <dbReference type="ARBA" id="ARBA00023136"/>
    </source>
</evidence>
<dbReference type="Pfam" id="PF02673">
    <property type="entry name" value="BacA"/>
    <property type="match status" value="1"/>
</dbReference>
<comment type="miscellaneous">
    <text evidence="14">Bacitracin is thought to be involved in the inhibition of peptidoglycan synthesis by sequestering undecaprenyl diphosphate, thereby reducing the pool of lipid carrier available.</text>
</comment>
<evidence type="ECO:0000256" key="5">
    <source>
        <dbReference type="ARBA" id="ARBA00022475"/>
    </source>
</evidence>
<dbReference type="GO" id="GO:0050380">
    <property type="term" value="F:undecaprenyl-diphosphatase activity"/>
    <property type="evidence" value="ECO:0007669"/>
    <property type="project" value="UniProtKB-UniRule"/>
</dbReference>
<organism evidence="15 16">
    <name type="scientific">Maioricimonas rarisocia</name>
    <dbReference type="NCBI Taxonomy" id="2528026"/>
    <lineage>
        <taxon>Bacteria</taxon>
        <taxon>Pseudomonadati</taxon>
        <taxon>Planctomycetota</taxon>
        <taxon>Planctomycetia</taxon>
        <taxon>Planctomycetales</taxon>
        <taxon>Planctomycetaceae</taxon>
        <taxon>Maioricimonas</taxon>
    </lineage>
</organism>
<gene>
    <name evidence="14 15" type="primary">uppP</name>
    <name evidence="15" type="ORF">Mal4_13360</name>
</gene>
<keyword evidence="14" id="KW-0961">Cell wall biogenesis/degradation</keyword>
<feature type="transmembrane region" description="Helical" evidence="14">
    <location>
        <begin position="76"/>
        <end position="94"/>
    </location>
</feature>
<keyword evidence="8 14" id="KW-1133">Transmembrane helix</keyword>